<feature type="transmembrane region" description="Helical" evidence="1">
    <location>
        <begin position="58"/>
        <end position="74"/>
    </location>
</feature>
<dbReference type="EMBL" id="BARW01017628">
    <property type="protein sequence ID" value="GAI89751.1"/>
    <property type="molecule type" value="Genomic_DNA"/>
</dbReference>
<dbReference type="AlphaFoldDB" id="X1TEF7"/>
<name>X1TEF7_9ZZZZ</name>
<comment type="caution">
    <text evidence="2">The sequence shown here is derived from an EMBL/GenBank/DDBJ whole genome shotgun (WGS) entry which is preliminary data.</text>
</comment>
<keyword evidence="1" id="KW-1133">Transmembrane helix</keyword>
<keyword evidence="1" id="KW-0472">Membrane</keyword>
<gene>
    <name evidence="2" type="ORF">S12H4_30399</name>
</gene>
<evidence type="ECO:0000256" key="1">
    <source>
        <dbReference type="SAM" id="Phobius"/>
    </source>
</evidence>
<sequence>HKPDLTKVIQRVALGLCAINVYAVFYYGMRWYELIGRVMGEITETYVPQPLDIVFRDIRYVMLVIFYCAAILLAKHLEKAYEDYTVPARKG</sequence>
<accession>X1TEF7</accession>
<feature type="non-terminal residue" evidence="2">
    <location>
        <position position="1"/>
    </location>
</feature>
<proteinExistence type="predicted"/>
<keyword evidence="1" id="KW-0812">Transmembrane</keyword>
<protein>
    <submittedName>
        <fullName evidence="2">Uncharacterized protein</fullName>
    </submittedName>
</protein>
<feature type="transmembrane region" description="Helical" evidence="1">
    <location>
        <begin position="12"/>
        <end position="29"/>
    </location>
</feature>
<organism evidence="2">
    <name type="scientific">marine sediment metagenome</name>
    <dbReference type="NCBI Taxonomy" id="412755"/>
    <lineage>
        <taxon>unclassified sequences</taxon>
        <taxon>metagenomes</taxon>
        <taxon>ecological metagenomes</taxon>
    </lineage>
</organism>
<evidence type="ECO:0000313" key="2">
    <source>
        <dbReference type="EMBL" id="GAI89751.1"/>
    </source>
</evidence>
<reference evidence="2" key="1">
    <citation type="journal article" date="2014" name="Front. Microbiol.">
        <title>High frequency of phylogenetically diverse reductive dehalogenase-homologous genes in deep subseafloor sedimentary metagenomes.</title>
        <authorList>
            <person name="Kawai M."/>
            <person name="Futagami T."/>
            <person name="Toyoda A."/>
            <person name="Takaki Y."/>
            <person name="Nishi S."/>
            <person name="Hori S."/>
            <person name="Arai W."/>
            <person name="Tsubouchi T."/>
            <person name="Morono Y."/>
            <person name="Uchiyama I."/>
            <person name="Ito T."/>
            <person name="Fujiyama A."/>
            <person name="Inagaki F."/>
            <person name="Takami H."/>
        </authorList>
    </citation>
    <scope>NUCLEOTIDE SEQUENCE</scope>
    <source>
        <strain evidence="2">Expedition CK06-06</strain>
    </source>
</reference>